<dbReference type="GO" id="GO:0005576">
    <property type="term" value="C:extracellular region"/>
    <property type="evidence" value="ECO:0007669"/>
    <property type="project" value="UniProtKB-SubCell"/>
</dbReference>
<accession>A0A6P8NED0</accession>
<feature type="chain" id="PRO_5027877629" evidence="6">
    <location>
        <begin position="22"/>
        <end position="87"/>
    </location>
</feature>
<protein>
    <submittedName>
        <fullName evidence="9">Serine protease inhibitor Kazal-type 4</fullName>
    </submittedName>
</protein>
<evidence type="ECO:0000256" key="4">
    <source>
        <dbReference type="ARBA" id="ARBA00022900"/>
    </source>
</evidence>
<dbReference type="CTD" id="27290"/>
<dbReference type="PANTHER" id="PTHR47729">
    <property type="entry name" value="SERINE PEPTIDASE INHIBITOR, KAZAL TYPE 2, TANDEM DUPLICATE 1-RELATED"/>
    <property type="match status" value="1"/>
</dbReference>
<dbReference type="SMART" id="SM00280">
    <property type="entry name" value="KAZAL"/>
    <property type="match status" value="1"/>
</dbReference>
<dbReference type="PROSITE" id="PS00282">
    <property type="entry name" value="KAZAL_1"/>
    <property type="match status" value="1"/>
</dbReference>
<keyword evidence="3 9" id="KW-0646">Protease inhibitor</keyword>
<dbReference type="Gene3D" id="3.30.60.30">
    <property type="match status" value="1"/>
</dbReference>
<keyword evidence="5" id="KW-1015">Disulfide bond</keyword>
<organism evidence="8 9">
    <name type="scientific">Geotrypetes seraphini</name>
    <name type="common">Gaboon caecilian</name>
    <name type="synonym">Caecilia seraphini</name>
    <dbReference type="NCBI Taxonomy" id="260995"/>
    <lineage>
        <taxon>Eukaryota</taxon>
        <taxon>Metazoa</taxon>
        <taxon>Chordata</taxon>
        <taxon>Craniata</taxon>
        <taxon>Vertebrata</taxon>
        <taxon>Euteleostomi</taxon>
        <taxon>Amphibia</taxon>
        <taxon>Gymnophiona</taxon>
        <taxon>Geotrypetes</taxon>
    </lineage>
</organism>
<dbReference type="InterPro" id="IPR001239">
    <property type="entry name" value="Prot_inh_Kazal-m"/>
</dbReference>
<dbReference type="InterPro" id="IPR036058">
    <property type="entry name" value="Kazal_dom_sf"/>
</dbReference>
<dbReference type="PROSITE" id="PS51465">
    <property type="entry name" value="KAZAL_2"/>
    <property type="match status" value="1"/>
</dbReference>
<name>A0A6P8NED0_GEOSA</name>
<keyword evidence="8" id="KW-1185">Reference proteome</keyword>
<dbReference type="KEGG" id="gsh:117347409"/>
<dbReference type="InParanoid" id="A0A6P8NED0"/>
<keyword evidence="2" id="KW-0964">Secreted</keyword>
<dbReference type="SUPFAM" id="SSF100895">
    <property type="entry name" value="Kazal-type serine protease inhibitors"/>
    <property type="match status" value="1"/>
</dbReference>
<dbReference type="InterPro" id="IPR002350">
    <property type="entry name" value="Kazal_dom"/>
</dbReference>
<dbReference type="AlphaFoldDB" id="A0A6P8NED0"/>
<feature type="domain" description="Kazal-like" evidence="7">
    <location>
        <begin position="33"/>
        <end position="87"/>
    </location>
</feature>
<keyword evidence="4 9" id="KW-0722">Serine protease inhibitor</keyword>
<dbReference type="GO" id="GO:0004867">
    <property type="term" value="F:serine-type endopeptidase inhibitor activity"/>
    <property type="evidence" value="ECO:0007669"/>
    <property type="project" value="UniProtKB-KW"/>
</dbReference>
<dbReference type="OrthoDB" id="126772at2759"/>
<dbReference type="Pfam" id="PF00050">
    <property type="entry name" value="Kazal_1"/>
    <property type="match status" value="1"/>
</dbReference>
<dbReference type="GeneID" id="117347409"/>
<keyword evidence="6" id="KW-0732">Signal</keyword>
<evidence type="ECO:0000313" key="8">
    <source>
        <dbReference type="Proteomes" id="UP000515159"/>
    </source>
</evidence>
<evidence type="ECO:0000256" key="3">
    <source>
        <dbReference type="ARBA" id="ARBA00022690"/>
    </source>
</evidence>
<evidence type="ECO:0000259" key="7">
    <source>
        <dbReference type="PROSITE" id="PS51465"/>
    </source>
</evidence>
<comment type="subcellular location">
    <subcellularLocation>
        <location evidence="1">Secreted</location>
    </subcellularLocation>
</comment>
<evidence type="ECO:0000313" key="9">
    <source>
        <dbReference type="RefSeq" id="XP_033774212.1"/>
    </source>
</evidence>
<evidence type="ECO:0000256" key="2">
    <source>
        <dbReference type="ARBA" id="ARBA00022525"/>
    </source>
</evidence>
<evidence type="ECO:0000256" key="5">
    <source>
        <dbReference type="ARBA" id="ARBA00023157"/>
    </source>
</evidence>
<evidence type="ECO:0000256" key="1">
    <source>
        <dbReference type="ARBA" id="ARBA00004613"/>
    </source>
</evidence>
<feature type="signal peptide" evidence="6">
    <location>
        <begin position="1"/>
        <end position="21"/>
    </location>
</feature>
<dbReference type="Proteomes" id="UP000515159">
    <property type="component" value="Chromosome 1"/>
</dbReference>
<proteinExistence type="predicted"/>
<dbReference type="InterPro" id="IPR051597">
    <property type="entry name" value="Bifunctional_prot_inhibitor"/>
</dbReference>
<dbReference type="RefSeq" id="XP_033774212.1">
    <property type="nucleotide sequence ID" value="XM_033918321.1"/>
</dbReference>
<dbReference type="PANTHER" id="PTHR47729:SF1">
    <property type="entry name" value="OVOMUCOID-LIKE-RELATED"/>
    <property type="match status" value="1"/>
</dbReference>
<gene>
    <name evidence="9" type="primary">SPINK4</name>
</gene>
<sequence length="87" mass="9854">MRMQIKAGAAVLAFLCLSVFADDMLAYNKMKEEIQQPDCGDIIIEACPMNYDPLCGTDGETYANECLLCVQRMRTKQEIQIRSKRPC</sequence>
<reference evidence="9" key="1">
    <citation type="submission" date="2025-08" db="UniProtKB">
        <authorList>
            <consortium name="RefSeq"/>
        </authorList>
    </citation>
    <scope>IDENTIFICATION</scope>
</reference>
<evidence type="ECO:0000256" key="6">
    <source>
        <dbReference type="SAM" id="SignalP"/>
    </source>
</evidence>
<dbReference type="PRINTS" id="PR00290">
    <property type="entry name" value="KAZALINHBTR"/>
</dbReference>